<sequence>MYCSSIWIPIVLGIIVGVACLAGLGYTLCELSKTKEIYSRYLDIEEVARGEAAAITEDAAGVEAATEVVAAAIWKFLTCIVCGCKKMDFYGNFIILTLFGESLGTQIFEFKLNFLHLLTHFISNTPVDRCTVNKAIFTVLPTLAHLLLHSSFIYRAPNARPSVALHYLGLLCSQPFTVPWFTVLPTLTHLLLHSAFVYCAPSSLPYVASVAIPFLPLCALSFQIEYIQFLECSSSD</sequence>
<keyword evidence="1" id="KW-0812">Transmembrane</keyword>
<accession>A0AA88J8Q0</accession>
<name>A0AA88J8Q0_FICCA</name>
<gene>
    <name evidence="2" type="ORF">TIFTF001_033067</name>
</gene>
<comment type="caution">
    <text evidence="2">The sequence shown here is derived from an EMBL/GenBank/DDBJ whole genome shotgun (WGS) entry which is preliminary data.</text>
</comment>
<reference evidence="2" key="1">
    <citation type="submission" date="2023-07" db="EMBL/GenBank/DDBJ databases">
        <title>draft genome sequence of fig (Ficus carica).</title>
        <authorList>
            <person name="Takahashi T."/>
            <person name="Nishimura K."/>
        </authorList>
    </citation>
    <scope>NUCLEOTIDE SEQUENCE</scope>
</reference>
<keyword evidence="1" id="KW-0472">Membrane</keyword>
<dbReference type="AlphaFoldDB" id="A0AA88J8Q0"/>
<evidence type="ECO:0000256" key="1">
    <source>
        <dbReference type="SAM" id="Phobius"/>
    </source>
</evidence>
<keyword evidence="1" id="KW-1133">Transmembrane helix</keyword>
<organism evidence="2 3">
    <name type="scientific">Ficus carica</name>
    <name type="common">Common fig</name>
    <dbReference type="NCBI Taxonomy" id="3494"/>
    <lineage>
        <taxon>Eukaryota</taxon>
        <taxon>Viridiplantae</taxon>
        <taxon>Streptophyta</taxon>
        <taxon>Embryophyta</taxon>
        <taxon>Tracheophyta</taxon>
        <taxon>Spermatophyta</taxon>
        <taxon>Magnoliopsida</taxon>
        <taxon>eudicotyledons</taxon>
        <taxon>Gunneridae</taxon>
        <taxon>Pentapetalae</taxon>
        <taxon>rosids</taxon>
        <taxon>fabids</taxon>
        <taxon>Rosales</taxon>
        <taxon>Moraceae</taxon>
        <taxon>Ficeae</taxon>
        <taxon>Ficus</taxon>
    </lineage>
</organism>
<dbReference type="Proteomes" id="UP001187192">
    <property type="component" value="Unassembled WGS sequence"/>
</dbReference>
<feature type="transmembrane region" description="Helical" evidence="1">
    <location>
        <begin position="6"/>
        <end position="29"/>
    </location>
</feature>
<keyword evidence="3" id="KW-1185">Reference proteome</keyword>
<evidence type="ECO:0000313" key="3">
    <source>
        <dbReference type="Proteomes" id="UP001187192"/>
    </source>
</evidence>
<evidence type="ECO:0000313" key="2">
    <source>
        <dbReference type="EMBL" id="GMN63981.1"/>
    </source>
</evidence>
<proteinExistence type="predicted"/>
<dbReference type="EMBL" id="BTGU01000164">
    <property type="protein sequence ID" value="GMN63981.1"/>
    <property type="molecule type" value="Genomic_DNA"/>
</dbReference>
<protein>
    <submittedName>
        <fullName evidence="2">Uncharacterized protein</fullName>
    </submittedName>
</protein>